<protein>
    <submittedName>
        <fullName evidence="2">Sugar phosphate isomerase</fullName>
    </submittedName>
</protein>
<evidence type="ECO:0000313" key="2">
    <source>
        <dbReference type="EMBL" id="AIT61493.1"/>
    </source>
</evidence>
<dbReference type="InterPro" id="IPR013022">
    <property type="entry name" value="Xyl_isomerase-like_TIM-brl"/>
</dbReference>
<name>A0A097IH47_9CORY</name>
<dbReference type="HOGENOM" id="CLU_059523_1_2_11"/>
<dbReference type="SUPFAM" id="SSF51658">
    <property type="entry name" value="Xylose isomerase-like"/>
    <property type="match status" value="1"/>
</dbReference>
<dbReference type="Proteomes" id="UP000029914">
    <property type="component" value="Chromosome"/>
</dbReference>
<evidence type="ECO:0000313" key="3">
    <source>
        <dbReference type="Proteomes" id="UP000029914"/>
    </source>
</evidence>
<evidence type="ECO:0000259" key="1">
    <source>
        <dbReference type="Pfam" id="PF01261"/>
    </source>
</evidence>
<dbReference type="PANTHER" id="PTHR12110:SF41">
    <property type="entry name" value="INOSOSE DEHYDRATASE"/>
    <property type="match status" value="1"/>
</dbReference>
<dbReference type="KEGG" id="cdo:CDOO_09595"/>
<keyword evidence="3" id="KW-1185">Reference proteome</keyword>
<dbReference type="OrthoDB" id="5182842at2"/>
<dbReference type="InterPro" id="IPR036237">
    <property type="entry name" value="Xyl_isomerase-like_sf"/>
</dbReference>
<dbReference type="PANTHER" id="PTHR12110">
    <property type="entry name" value="HYDROXYPYRUVATE ISOMERASE"/>
    <property type="match status" value="1"/>
</dbReference>
<gene>
    <name evidence="2" type="ORF">CDOO_09595</name>
</gene>
<dbReference type="STRING" id="558173.CDOO_09595"/>
<dbReference type="InterPro" id="IPR050312">
    <property type="entry name" value="IolE/XylAMocC-like"/>
</dbReference>
<proteinExistence type="predicted"/>
<dbReference type="GO" id="GO:0016853">
    <property type="term" value="F:isomerase activity"/>
    <property type="evidence" value="ECO:0007669"/>
    <property type="project" value="UniProtKB-KW"/>
</dbReference>
<dbReference type="Pfam" id="PF01261">
    <property type="entry name" value="AP_endonuc_2"/>
    <property type="match status" value="1"/>
</dbReference>
<dbReference type="AlphaFoldDB" id="A0A097IH47"/>
<keyword evidence="2" id="KW-0413">Isomerase</keyword>
<feature type="domain" description="Xylose isomerase-like TIM barrel" evidence="1">
    <location>
        <begin position="25"/>
        <end position="259"/>
    </location>
</feature>
<dbReference type="RefSeq" id="WP_018020836.1">
    <property type="nucleotide sequence ID" value="NZ_AQUX01000001.1"/>
</dbReference>
<dbReference type="eggNOG" id="COG1082">
    <property type="taxonomic scope" value="Bacteria"/>
</dbReference>
<dbReference type="Gene3D" id="3.20.20.150">
    <property type="entry name" value="Divalent-metal-dependent TIM barrel enzymes"/>
    <property type="match status" value="1"/>
</dbReference>
<organism evidence="2 3">
    <name type="scientific">Corynebacterium doosanense CAU 212 = DSM 45436</name>
    <dbReference type="NCBI Taxonomy" id="558173"/>
    <lineage>
        <taxon>Bacteria</taxon>
        <taxon>Bacillati</taxon>
        <taxon>Actinomycetota</taxon>
        <taxon>Actinomycetes</taxon>
        <taxon>Mycobacteriales</taxon>
        <taxon>Corynebacteriaceae</taxon>
        <taxon>Corynebacterium</taxon>
    </lineage>
</organism>
<dbReference type="EMBL" id="CP006764">
    <property type="protein sequence ID" value="AIT61493.1"/>
    <property type="molecule type" value="Genomic_DNA"/>
</dbReference>
<reference evidence="2 3" key="1">
    <citation type="submission" date="2013-09" db="EMBL/GenBank/DDBJ databases">
        <title>Complete genome sequence of Corynebacterium doosanense CAU 212(T) (=DSM 45436(T)), isolated from activated sludge.</title>
        <authorList>
            <person name="Schaffert L."/>
            <person name="Albersmeier A."/>
            <person name="Kalinowski J."/>
            <person name="Ruckert C."/>
        </authorList>
    </citation>
    <scope>NUCLEOTIDE SEQUENCE [LARGE SCALE GENOMIC DNA]</scope>
    <source>
        <strain evidence="2 3">CAU 212</strain>
    </source>
</reference>
<accession>A0A097IH47</accession>
<sequence length="283" mass="31782">MADMGVQMMMLKDQVAEEGMYPVLEKLKELDIASVEVSQIPMDEENTAALKRGVRELGIAVGALSVALKPGPMANSDNLQEHYDKIVADCRRLGVNFVRIGMMPFDAMVSLEATETWAAEVGPWADKLAADGITLCYHNHHVDLHKYANGERIFDVVRRVAPNLQFEVDLHWVQRGGMAPLDMLKEYSGVCRLIHVKDYRVTSLPQEAMDLFTEGRVMEGYDKFVNIIEFAEVGQGNMNWADLLPAAQAAGAEFFFIEQDLTYGRDPFDCIRDSREYLASIGW</sequence>